<sequence>MLTKPDLMRRLAFIAALLRLYQMDFGFTSIQREIRSTRADMPLSVISRMMSAWSAMSKALTTISIFQESLSTHQNGLIAEIFVRGLPLSKVVMASVPISTFPEN</sequence>
<name>M7D6U9_9GAMM</name>
<accession>M7D6U9</accession>
<dbReference type="EMBL" id="APAT01000014">
    <property type="protein sequence ID" value="EMP56428.1"/>
    <property type="molecule type" value="Genomic_DNA"/>
</dbReference>
<dbReference type="STRING" id="1288826.MSNKSG1_05768"/>
<proteinExistence type="predicted"/>
<gene>
    <name evidence="1" type="ORF">MSNKSG1_05768</name>
</gene>
<evidence type="ECO:0000313" key="1">
    <source>
        <dbReference type="EMBL" id="EMP56428.1"/>
    </source>
</evidence>
<reference evidence="1 2" key="1">
    <citation type="journal article" date="2013" name="Genome Announc.">
        <title>Genome Sequence of Hydrothermal Arsenic-Respiring Bacterium Marinobacter santoriniensis NKSG1T.</title>
        <authorList>
            <person name="Handley K.M."/>
            <person name="Upton M."/>
            <person name="Beatson S.A."/>
            <person name="Hery M."/>
            <person name="Lloyd J.R."/>
        </authorList>
    </citation>
    <scope>NUCLEOTIDE SEQUENCE [LARGE SCALE GENOMIC DNA]</scope>
    <source>
        <strain evidence="1 2">NKSG1</strain>
    </source>
</reference>
<organism evidence="1 2">
    <name type="scientific">Marinobacter santoriniensis NKSG1</name>
    <dbReference type="NCBI Taxonomy" id="1288826"/>
    <lineage>
        <taxon>Bacteria</taxon>
        <taxon>Pseudomonadati</taxon>
        <taxon>Pseudomonadota</taxon>
        <taxon>Gammaproteobacteria</taxon>
        <taxon>Pseudomonadales</taxon>
        <taxon>Marinobacteraceae</taxon>
        <taxon>Marinobacter</taxon>
    </lineage>
</organism>
<dbReference type="Proteomes" id="UP000011960">
    <property type="component" value="Unassembled WGS sequence"/>
</dbReference>
<protein>
    <submittedName>
        <fullName evidence="1">Uncharacterized protein</fullName>
    </submittedName>
</protein>
<evidence type="ECO:0000313" key="2">
    <source>
        <dbReference type="Proteomes" id="UP000011960"/>
    </source>
</evidence>
<dbReference type="AlphaFoldDB" id="M7D6U9"/>
<comment type="caution">
    <text evidence="1">The sequence shown here is derived from an EMBL/GenBank/DDBJ whole genome shotgun (WGS) entry which is preliminary data.</text>
</comment>
<keyword evidence="2" id="KW-1185">Reference proteome</keyword>